<name>A0A4S2M5S4_OPIFE</name>
<gene>
    <name evidence="1" type="ORF">CRM22_003532</name>
</gene>
<organism evidence="1 2">
    <name type="scientific">Opisthorchis felineus</name>
    <dbReference type="NCBI Taxonomy" id="147828"/>
    <lineage>
        <taxon>Eukaryota</taxon>
        <taxon>Metazoa</taxon>
        <taxon>Spiralia</taxon>
        <taxon>Lophotrochozoa</taxon>
        <taxon>Platyhelminthes</taxon>
        <taxon>Trematoda</taxon>
        <taxon>Digenea</taxon>
        <taxon>Opisthorchiida</taxon>
        <taxon>Opisthorchiata</taxon>
        <taxon>Opisthorchiidae</taxon>
        <taxon>Opisthorchis</taxon>
    </lineage>
</organism>
<proteinExistence type="predicted"/>
<sequence>MRHKRLKYSSLVALSCLAVYACVLMARARMEDFFLHARLSAQNKPESDPLLLEPFLVKAYWNLTDYKLLPDLVELRWPRTEYSKVPAGRLGSNGTLISRPAPFEPLFNQGRRALFTRLLSLFADVLSTSSLGDKFILNAGTLHGSLRHHNFISYDEDVDVCVDKEVMPKIITLFQAYKPEIGTFDNVG</sequence>
<evidence type="ECO:0000313" key="1">
    <source>
        <dbReference type="EMBL" id="TGZ69809.1"/>
    </source>
</evidence>
<dbReference type="EMBL" id="SJOL01005788">
    <property type="protein sequence ID" value="TGZ69809.1"/>
    <property type="molecule type" value="Genomic_DNA"/>
</dbReference>
<protein>
    <submittedName>
        <fullName evidence="1">Uncharacterized protein</fullName>
    </submittedName>
</protein>
<comment type="caution">
    <text evidence="1">The sequence shown here is derived from an EMBL/GenBank/DDBJ whole genome shotgun (WGS) entry which is preliminary data.</text>
</comment>
<dbReference type="PROSITE" id="PS51257">
    <property type="entry name" value="PROKAR_LIPOPROTEIN"/>
    <property type="match status" value="1"/>
</dbReference>
<dbReference type="Proteomes" id="UP000308267">
    <property type="component" value="Unassembled WGS sequence"/>
</dbReference>
<accession>A0A4S2M5S4</accession>
<keyword evidence="2" id="KW-1185">Reference proteome</keyword>
<reference evidence="1 2" key="1">
    <citation type="journal article" date="2019" name="BMC Genomics">
        <title>New insights from Opisthorchis felineus genome: update on genomics of the epidemiologically important liver flukes.</title>
        <authorList>
            <person name="Ershov N.I."/>
            <person name="Mordvinov V.A."/>
            <person name="Prokhortchouk E.B."/>
            <person name="Pakharukova M.Y."/>
            <person name="Gunbin K.V."/>
            <person name="Ustyantsev K."/>
            <person name="Genaev M.A."/>
            <person name="Blinov A.G."/>
            <person name="Mazur A."/>
            <person name="Boulygina E."/>
            <person name="Tsygankova S."/>
            <person name="Khrameeva E."/>
            <person name="Chekanov N."/>
            <person name="Fan G."/>
            <person name="Xiao A."/>
            <person name="Zhang H."/>
            <person name="Xu X."/>
            <person name="Yang H."/>
            <person name="Solovyev V."/>
            <person name="Lee S.M."/>
            <person name="Liu X."/>
            <person name="Afonnikov D.A."/>
            <person name="Skryabin K.G."/>
        </authorList>
    </citation>
    <scope>NUCLEOTIDE SEQUENCE [LARGE SCALE GENOMIC DNA]</scope>
    <source>
        <strain evidence="1">AK-0245</strain>
        <tissue evidence="1">Whole organism</tissue>
    </source>
</reference>
<dbReference type="OrthoDB" id="10422218at2759"/>
<dbReference type="AlphaFoldDB" id="A0A4S2M5S4"/>
<evidence type="ECO:0000313" key="2">
    <source>
        <dbReference type="Proteomes" id="UP000308267"/>
    </source>
</evidence>